<dbReference type="STRING" id="1331196.A0A1B9IN47"/>
<dbReference type="AlphaFoldDB" id="A0A1B9IN47"/>
<name>A0A1B9IN47_9TREE</name>
<dbReference type="Proteomes" id="UP000092583">
    <property type="component" value="Unassembled WGS sequence"/>
</dbReference>
<dbReference type="InterPro" id="IPR038694">
    <property type="entry name" value="DUF427_sf"/>
</dbReference>
<sequence length="182" mass="20521">MTSQGSVPLAPRKAEEDVWRYPRPPALQRTPNRLRVIWTSSEGEETVIADTTEGYRVLETSHPPTYYLPPSSVKVPLSKTTRQTFCEWKGKASYHTFDPPSSSKGIENRIWSYPRPTADFAPIKDYLSFYASTGKTEAETGGRWKCYVDEEEVGVQEGDFYGGWITSNIKGKMKGGPGTWGW</sequence>
<organism evidence="2 3">
    <name type="scientific">Kwoniella mangroviensis CBS 10435</name>
    <dbReference type="NCBI Taxonomy" id="1331196"/>
    <lineage>
        <taxon>Eukaryota</taxon>
        <taxon>Fungi</taxon>
        <taxon>Dikarya</taxon>
        <taxon>Basidiomycota</taxon>
        <taxon>Agaricomycotina</taxon>
        <taxon>Tremellomycetes</taxon>
        <taxon>Tremellales</taxon>
        <taxon>Cryptococcaceae</taxon>
        <taxon>Kwoniella</taxon>
    </lineage>
</organism>
<dbReference type="PANTHER" id="PTHR43058:SF1">
    <property type="entry name" value="DUF427 DOMAIN-CONTAINING PROTEIN"/>
    <property type="match status" value="1"/>
</dbReference>
<dbReference type="InterPro" id="IPR007361">
    <property type="entry name" value="DUF427"/>
</dbReference>
<evidence type="ECO:0000313" key="3">
    <source>
        <dbReference type="Proteomes" id="UP000092583"/>
    </source>
</evidence>
<keyword evidence="3" id="KW-1185">Reference proteome</keyword>
<dbReference type="PANTHER" id="PTHR43058">
    <property type="entry name" value="SLR0655 PROTEIN"/>
    <property type="match status" value="1"/>
</dbReference>
<gene>
    <name evidence="2" type="ORF">L486_05716</name>
</gene>
<evidence type="ECO:0000313" key="2">
    <source>
        <dbReference type="EMBL" id="OCF56861.1"/>
    </source>
</evidence>
<protein>
    <recommendedName>
        <fullName evidence="1">DUF427 domain-containing protein</fullName>
    </recommendedName>
</protein>
<proteinExistence type="predicted"/>
<reference evidence="3" key="2">
    <citation type="submission" date="2013-12" db="EMBL/GenBank/DDBJ databases">
        <title>Evolution of pathogenesis and genome organization in the Tremellales.</title>
        <authorList>
            <person name="Cuomo C."/>
            <person name="Litvintseva A."/>
            <person name="Heitman J."/>
            <person name="Chen Y."/>
            <person name="Sun S."/>
            <person name="Springer D."/>
            <person name="Dromer F."/>
            <person name="Young S."/>
            <person name="Zeng Q."/>
            <person name="Chapman S."/>
            <person name="Gujja S."/>
            <person name="Saif S."/>
            <person name="Birren B."/>
        </authorList>
    </citation>
    <scope>NUCLEOTIDE SEQUENCE [LARGE SCALE GENOMIC DNA]</scope>
    <source>
        <strain evidence="3">CBS 10435</strain>
    </source>
</reference>
<evidence type="ECO:0000259" key="1">
    <source>
        <dbReference type="Pfam" id="PF04248"/>
    </source>
</evidence>
<reference evidence="2 3" key="1">
    <citation type="submission" date="2013-07" db="EMBL/GenBank/DDBJ databases">
        <title>The Genome Sequence of Kwoniella mangroviensis CBS10435.</title>
        <authorList>
            <consortium name="The Broad Institute Genome Sequencing Platform"/>
            <person name="Cuomo C."/>
            <person name="Litvintseva A."/>
            <person name="Chen Y."/>
            <person name="Heitman J."/>
            <person name="Sun S."/>
            <person name="Springer D."/>
            <person name="Dromer F."/>
            <person name="Young S.K."/>
            <person name="Zeng Q."/>
            <person name="Gargeya S."/>
            <person name="Fitzgerald M."/>
            <person name="Abouelleil A."/>
            <person name="Alvarado L."/>
            <person name="Berlin A.M."/>
            <person name="Chapman S.B."/>
            <person name="Dewar J."/>
            <person name="Goldberg J."/>
            <person name="Griggs A."/>
            <person name="Gujja S."/>
            <person name="Hansen M."/>
            <person name="Howarth C."/>
            <person name="Imamovic A."/>
            <person name="Larimer J."/>
            <person name="McCowan C."/>
            <person name="Murphy C."/>
            <person name="Pearson M."/>
            <person name="Priest M."/>
            <person name="Roberts A."/>
            <person name="Saif S."/>
            <person name="Shea T."/>
            <person name="Sykes S."/>
            <person name="Wortman J."/>
            <person name="Nusbaum C."/>
            <person name="Birren B."/>
        </authorList>
    </citation>
    <scope>NUCLEOTIDE SEQUENCE [LARGE SCALE GENOMIC DNA]</scope>
    <source>
        <strain evidence="2 3">CBS 10435</strain>
    </source>
</reference>
<dbReference type="OrthoDB" id="18996at2759"/>
<dbReference type="EMBL" id="KI669464">
    <property type="protein sequence ID" value="OCF56861.1"/>
    <property type="molecule type" value="Genomic_DNA"/>
</dbReference>
<accession>A0A1B9IN47</accession>
<dbReference type="Pfam" id="PF04248">
    <property type="entry name" value="NTP_transf_9"/>
    <property type="match status" value="1"/>
</dbReference>
<feature type="domain" description="DUF427" evidence="1">
    <location>
        <begin position="44"/>
        <end position="131"/>
    </location>
</feature>
<dbReference type="Gene3D" id="2.170.150.40">
    <property type="entry name" value="Domain of unknown function (DUF427)"/>
    <property type="match status" value="1"/>
</dbReference>